<feature type="domain" description="BED-type" evidence="5">
    <location>
        <begin position="62"/>
        <end position="113"/>
    </location>
</feature>
<proteinExistence type="predicted"/>
<accession>A0A4C1WLI3</accession>
<sequence length="367" mass="42097">MMGFQIEFLHLNVMKSEEVNKETGPDVENGSIKEKKLDRILDCEHNYLVLPEKKALALGEGRKRSWVWKYFEKLSNYVFRCNVCSAALSIKGCNTNNMNRHVRSKHPDIYKMETGKRYCSEQVSDIGSEVEIPELNWPEDCDESKNGGKEYIICVCGPPLLGDSRLQYTSRNSATLHCLQMVQCAGKTLLDPSFSPSFLFYAIATLRNYLHSEVKRRKPKPRSWIWDYFTRVSGTLAQCKICSRNICHGGNATGNMNRHMKMLHKDVYVNYVLVAGDDGNITKAEEEWAWIWKLFSNDEDDYYKCKICMFKLAKSEDINNSVDSILHHLKSEHGVVSHDQIITSVECDNTVDECTVAVDFLKDSEDI</sequence>
<dbReference type="GO" id="GO:1990837">
    <property type="term" value="F:sequence-specific double-stranded DNA binding"/>
    <property type="evidence" value="ECO:0007669"/>
    <property type="project" value="TreeGrafter"/>
</dbReference>
<organism evidence="6 7">
    <name type="scientific">Eumeta variegata</name>
    <name type="common">Bagworm moth</name>
    <name type="synonym">Eumeta japonica</name>
    <dbReference type="NCBI Taxonomy" id="151549"/>
    <lineage>
        <taxon>Eukaryota</taxon>
        <taxon>Metazoa</taxon>
        <taxon>Ecdysozoa</taxon>
        <taxon>Arthropoda</taxon>
        <taxon>Hexapoda</taxon>
        <taxon>Insecta</taxon>
        <taxon>Pterygota</taxon>
        <taxon>Neoptera</taxon>
        <taxon>Endopterygota</taxon>
        <taxon>Lepidoptera</taxon>
        <taxon>Glossata</taxon>
        <taxon>Ditrysia</taxon>
        <taxon>Tineoidea</taxon>
        <taxon>Psychidae</taxon>
        <taxon>Oiketicinae</taxon>
        <taxon>Eumeta</taxon>
    </lineage>
</organism>
<dbReference type="GO" id="GO:0006357">
    <property type="term" value="P:regulation of transcription by RNA polymerase II"/>
    <property type="evidence" value="ECO:0007669"/>
    <property type="project" value="TreeGrafter"/>
</dbReference>
<dbReference type="InterPro" id="IPR013087">
    <property type="entry name" value="Znf_C2H2_type"/>
</dbReference>
<reference evidence="6 7" key="1">
    <citation type="journal article" date="2019" name="Commun. Biol.">
        <title>The bagworm genome reveals a unique fibroin gene that provides high tensile strength.</title>
        <authorList>
            <person name="Kono N."/>
            <person name="Nakamura H."/>
            <person name="Ohtoshi R."/>
            <person name="Tomita M."/>
            <person name="Numata K."/>
            <person name="Arakawa K."/>
        </authorList>
    </citation>
    <scope>NUCLEOTIDE SEQUENCE [LARGE SCALE GENOMIC DNA]</scope>
</reference>
<comment type="caution">
    <text evidence="6">The sequence shown here is derived from an EMBL/GenBank/DDBJ whole genome shotgun (WGS) entry which is preliminary data.</text>
</comment>
<feature type="domain" description="BED-type" evidence="5">
    <location>
        <begin position="220"/>
        <end position="271"/>
    </location>
</feature>
<dbReference type="Pfam" id="PF02892">
    <property type="entry name" value="zf-BED"/>
    <property type="match status" value="2"/>
</dbReference>
<evidence type="ECO:0000256" key="1">
    <source>
        <dbReference type="ARBA" id="ARBA00022723"/>
    </source>
</evidence>
<dbReference type="SUPFAM" id="SSF57667">
    <property type="entry name" value="beta-beta-alpha zinc fingers"/>
    <property type="match status" value="2"/>
</dbReference>
<keyword evidence="2 4" id="KW-0863">Zinc-finger</keyword>
<dbReference type="SMART" id="SM00355">
    <property type="entry name" value="ZnF_C2H2"/>
    <property type="match status" value="3"/>
</dbReference>
<dbReference type="InterPro" id="IPR036236">
    <property type="entry name" value="Znf_C2H2_sf"/>
</dbReference>
<dbReference type="SMART" id="SM00614">
    <property type="entry name" value="ZnF_BED"/>
    <property type="match status" value="2"/>
</dbReference>
<gene>
    <name evidence="6" type="ORF">EVAR_9200_1</name>
</gene>
<keyword evidence="7" id="KW-1185">Reference proteome</keyword>
<dbReference type="PANTHER" id="PTHR34396:SF25">
    <property type="entry name" value="BOUNDARY ELEMENT ASSOCIATED FACTOR"/>
    <property type="match status" value="1"/>
</dbReference>
<dbReference type="AlphaFoldDB" id="A0A4C1WLI3"/>
<evidence type="ECO:0000256" key="2">
    <source>
        <dbReference type="ARBA" id="ARBA00022771"/>
    </source>
</evidence>
<dbReference type="PANTHER" id="PTHR34396">
    <property type="entry name" value="OS03G0264950 PROTEIN-RELATED"/>
    <property type="match status" value="1"/>
</dbReference>
<evidence type="ECO:0000313" key="7">
    <source>
        <dbReference type="Proteomes" id="UP000299102"/>
    </source>
</evidence>
<dbReference type="InterPro" id="IPR053031">
    <property type="entry name" value="Cuticle_assoc_protein"/>
</dbReference>
<dbReference type="GO" id="GO:0005634">
    <property type="term" value="C:nucleus"/>
    <property type="evidence" value="ECO:0007669"/>
    <property type="project" value="TreeGrafter"/>
</dbReference>
<protein>
    <recommendedName>
        <fullName evidence="5">BED-type domain-containing protein</fullName>
    </recommendedName>
</protein>
<dbReference type="Proteomes" id="UP000299102">
    <property type="component" value="Unassembled WGS sequence"/>
</dbReference>
<evidence type="ECO:0000259" key="5">
    <source>
        <dbReference type="PROSITE" id="PS50808"/>
    </source>
</evidence>
<keyword evidence="3" id="KW-0862">Zinc</keyword>
<name>A0A4C1WLI3_EUMVA</name>
<dbReference type="GO" id="GO:0008270">
    <property type="term" value="F:zinc ion binding"/>
    <property type="evidence" value="ECO:0007669"/>
    <property type="project" value="UniProtKB-KW"/>
</dbReference>
<keyword evidence="1" id="KW-0479">Metal-binding</keyword>
<dbReference type="InterPro" id="IPR003656">
    <property type="entry name" value="Znf_BED"/>
</dbReference>
<dbReference type="EMBL" id="BGZK01000599">
    <property type="protein sequence ID" value="GBP52288.1"/>
    <property type="molecule type" value="Genomic_DNA"/>
</dbReference>
<dbReference type="PROSITE" id="PS50808">
    <property type="entry name" value="ZF_BED"/>
    <property type="match status" value="2"/>
</dbReference>
<evidence type="ECO:0000256" key="3">
    <source>
        <dbReference type="ARBA" id="ARBA00022833"/>
    </source>
</evidence>
<evidence type="ECO:0000256" key="4">
    <source>
        <dbReference type="PROSITE-ProRule" id="PRU00027"/>
    </source>
</evidence>
<dbReference type="OrthoDB" id="1607513at2759"/>
<evidence type="ECO:0000313" key="6">
    <source>
        <dbReference type="EMBL" id="GBP52288.1"/>
    </source>
</evidence>